<dbReference type="PANTHER" id="PTHR43045:SF1">
    <property type="entry name" value="SHIKIMATE TRANSPORTER"/>
    <property type="match status" value="1"/>
</dbReference>
<evidence type="ECO:0000256" key="6">
    <source>
        <dbReference type="ARBA" id="ARBA00022989"/>
    </source>
</evidence>
<accession>A0A127PBN2</accession>
<keyword evidence="3" id="KW-1003">Cell membrane</keyword>
<keyword evidence="7 9" id="KW-0472">Membrane</keyword>
<evidence type="ECO:0000313" key="11">
    <source>
        <dbReference type="EMBL" id="AMO95230.1"/>
    </source>
</evidence>
<protein>
    <submittedName>
        <fullName evidence="11">H+ symporter family protein</fullName>
    </submittedName>
</protein>
<dbReference type="InterPro" id="IPR011701">
    <property type="entry name" value="MFS"/>
</dbReference>
<evidence type="ECO:0000256" key="9">
    <source>
        <dbReference type="SAM" id="Phobius"/>
    </source>
</evidence>
<dbReference type="FunFam" id="1.20.1250.20:FF:000001">
    <property type="entry name" value="Dicarboxylate MFS transporter"/>
    <property type="match status" value="1"/>
</dbReference>
<organism evidence="11">
    <name type="scientific">Collimonas fungivorans</name>
    <dbReference type="NCBI Taxonomy" id="158899"/>
    <lineage>
        <taxon>Bacteria</taxon>
        <taxon>Pseudomonadati</taxon>
        <taxon>Pseudomonadota</taxon>
        <taxon>Betaproteobacteria</taxon>
        <taxon>Burkholderiales</taxon>
        <taxon>Oxalobacteraceae</taxon>
        <taxon>Collimonas</taxon>
    </lineage>
</organism>
<keyword evidence="6 9" id="KW-1133">Transmembrane helix</keyword>
<dbReference type="Gene3D" id="1.20.1250.20">
    <property type="entry name" value="MFS general substrate transporter like domains"/>
    <property type="match status" value="2"/>
</dbReference>
<feature type="transmembrane region" description="Helical" evidence="9">
    <location>
        <begin position="313"/>
        <end position="331"/>
    </location>
</feature>
<evidence type="ECO:0000256" key="2">
    <source>
        <dbReference type="ARBA" id="ARBA00022448"/>
    </source>
</evidence>
<feature type="transmembrane region" description="Helical" evidence="9">
    <location>
        <begin position="193"/>
        <end position="212"/>
    </location>
</feature>
<evidence type="ECO:0000256" key="3">
    <source>
        <dbReference type="ARBA" id="ARBA00022475"/>
    </source>
</evidence>
<feature type="transmembrane region" description="Helical" evidence="9">
    <location>
        <begin position="58"/>
        <end position="81"/>
    </location>
</feature>
<feature type="transmembrane region" description="Helical" evidence="9">
    <location>
        <begin position="377"/>
        <end position="399"/>
    </location>
</feature>
<evidence type="ECO:0000256" key="1">
    <source>
        <dbReference type="ARBA" id="ARBA00004429"/>
    </source>
</evidence>
<evidence type="ECO:0000313" key="12">
    <source>
        <dbReference type="Proteomes" id="UP000072421"/>
    </source>
</evidence>
<feature type="transmembrane region" description="Helical" evidence="9">
    <location>
        <begin position="282"/>
        <end position="301"/>
    </location>
</feature>
<feature type="region of interest" description="Disordered" evidence="8">
    <location>
        <begin position="432"/>
        <end position="451"/>
    </location>
</feature>
<dbReference type="PANTHER" id="PTHR43045">
    <property type="entry name" value="SHIKIMATE TRANSPORTER"/>
    <property type="match status" value="1"/>
</dbReference>
<evidence type="ECO:0000256" key="4">
    <source>
        <dbReference type="ARBA" id="ARBA00022519"/>
    </source>
</evidence>
<evidence type="ECO:0000256" key="7">
    <source>
        <dbReference type="ARBA" id="ARBA00023136"/>
    </source>
</evidence>
<dbReference type="PATRIC" id="fig|158899.10.peg.2554"/>
<dbReference type="Proteomes" id="UP000072421">
    <property type="component" value="Chromosome"/>
</dbReference>
<dbReference type="SUPFAM" id="SSF103473">
    <property type="entry name" value="MFS general substrate transporter"/>
    <property type="match status" value="1"/>
</dbReference>
<dbReference type="RefSeq" id="WP_061540090.1">
    <property type="nucleotide sequence ID" value="NZ_CP013232.1"/>
</dbReference>
<reference evidence="11 12" key="1">
    <citation type="submission" date="2015-11" db="EMBL/GenBank/DDBJ databases">
        <title>Exploring the genomic traits of fungus-feeding bacterial genus Collimonas.</title>
        <authorList>
            <person name="Song C."/>
            <person name="Schmidt R."/>
            <person name="de Jager V."/>
            <person name="Krzyzanowska D."/>
            <person name="Jongedijk E."/>
            <person name="Cankar K."/>
            <person name="Beekwilder J."/>
            <person name="van Veen A."/>
            <person name="de Boer W."/>
            <person name="van Veen J.A."/>
            <person name="Garbeva P."/>
        </authorList>
    </citation>
    <scope>NUCLEOTIDE SEQUENCE [LARGE SCALE GENOMIC DNA]</scope>
    <source>
        <strain evidence="11 12">Ter6</strain>
    </source>
</reference>
<dbReference type="EMBL" id="CP013232">
    <property type="protein sequence ID" value="AMO95230.1"/>
    <property type="molecule type" value="Genomic_DNA"/>
</dbReference>
<dbReference type="GO" id="GO:0022857">
    <property type="term" value="F:transmembrane transporter activity"/>
    <property type="evidence" value="ECO:0007669"/>
    <property type="project" value="InterPro"/>
</dbReference>
<sequence length="451" mass="48137">MKIKTHATGNISASRRARKAALGSFVGAVVDWYDFLLYGITAALVFNSQFFPNASPTIGTLAAFATFGVGFLFRPLGGIVFGHFGDRLGRKRMLVITVMMMGVSTALIGLLPTYASIGWYAPLALVVLRALQGFAVGGEWGGAALMAVESAPEGKKAFYSSGVQVGYGVGLVLATGIVSILTHTLSNDAFMSWGWRVPFLVSIVLVLVAAWIRSTMEESQEFVEKVGGEHKVKVPLLAALRNHPESFLLIIALRMAEMFTMYIVTAFALAYSTKNLGMSRDLFLNISLLVGAVSCVTIPAFAMLADRIGLKRVYVTGAVIGLLSAVPFFLAMEARSVAWIVIFSVLLANIAHDMVVSVQQPLFTEFFGAEYRYSGAGVGYQFASVVCGGFTPFIATALLGVDGSWHAVAAYLAGGCLLSVIVSARMEMGSRSARPNATTPYPRSVDSRPAA</sequence>
<feature type="transmembrane region" description="Helical" evidence="9">
    <location>
        <begin position="247"/>
        <end position="270"/>
    </location>
</feature>
<proteinExistence type="predicted"/>
<gene>
    <name evidence="11" type="ORF">CFter6_2560</name>
</gene>
<feature type="transmembrane region" description="Helical" evidence="9">
    <location>
        <begin position="405"/>
        <end position="424"/>
    </location>
</feature>
<feature type="transmembrane region" description="Helical" evidence="9">
    <location>
        <begin position="21"/>
        <end position="46"/>
    </location>
</feature>
<keyword evidence="2" id="KW-0813">Transport</keyword>
<feature type="transmembrane region" description="Helical" evidence="9">
    <location>
        <begin position="93"/>
        <end position="111"/>
    </location>
</feature>
<dbReference type="InterPro" id="IPR036259">
    <property type="entry name" value="MFS_trans_sf"/>
</dbReference>
<evidence type="ECO:0000259" key="10">
    <source>
        <dbReference type="PROSITE" id="PS50850"/>
    </source>
</evidence>
<dbReference type="InterPro" id="IPR020846">
    <property type="entry name" value="MFS_dom"/>
</dbReference>
<feature type="domain" description="Major facilitator superfamily (MFS) profile" evidence="10">
    <location>
        <begin position="20"/>
        <end position="431"/>
    </location>
</feature>
<comment type="subcellular location">
    <subcellularLocation>
        <location evidence="1">Cell inner membrane</location>
        <topology evidence="1">Multi-pass membrane protein</topology>
    </subcellularLocation>
</comment>
<evidence type="ECO:0000256" key="8">
    <source>
        <dbReference type="SAM" id="MobiDB-lite"/>
    </source>
</evidence>
<dbReference type="CDD" id="cd17369">
    <property type="entry name" value="MFS_ShiA_like"/>
    <property type="match status" value="1"/>
</dbReference>
<keyword evidence="4" id="KW-0997">Cell inner membrane</keyword>
<evidence type="ECO:0000256" key="5">
    <source>
        <dbReference type="ARBA" id="ARBA00022692"/>
    </source>
</evidence>
<dbReference type="AlphaFoldDB" id="A0A127PBN2"/>
<dbReference type="InterPro" id="IPR004736">
    <property type="entry name" value="MHS_symport"/>
</dbReference>
<name>A0A127PBN2_9BURK</name>
<dbReference type="OrthoDB" id="6766492at2"/>
<dbReference type="PROSITE" id="PS50850">
    <property type="entry name" value="MFS"/>
    <property type="match status" value="1"/>
</dbReference>
<dbReference type="NCBIfam" id="TIGR00883">
    <property type="entry name" value="2A0106"/>
    <property type="match status" value="1"/>
</dbReference>
<dbReference type="Pfam" id="PF07690">
    <property type="entry name" value="MFS_1"/>
    <property type="match status" value="1"/>
</dbReference>
<keyword evidence="5 9" id="KW-0812">Transmembrane</keyword>
<dbReference type="NCBIfam" id="NF007414">
    <property type="entry name" value="PRK09952.1"/>
    <property type="match status" value="1"/>
</dbReference>
<feature type="transmembrane region" description="Helical" evidence="9">
    <location>
        <begin position="337"/>
        <end position="356"/>
    </location>
</feature>
<feature type="transmembrane region" description="Helical" evidence="9">
    <location>
        <begin position="157"/>
        <end position="181"/>
    </location>
</feature>
<dbReference type="GO" id="GO:0005886">
    <property type="term" value="C:plasma membrane"/>
    <property type="evidence" value="ECO:0007669"/>
    <property type="project" value="UniProtKB-SubCell"/>
</dbReference>